<dbReference type="EMBL" id="CP089291">
    <property type="protein sequence ID" value="UOF91204.1"/>
    <property type="molecule type" value="Genomic_DNA"/>
</dbReference>
<evidence type="ECO:0000313" key="4">
    <source>
        <dbReference type="EMBL" id="UOF91204.1"/>
    </source>
</evidence>
<evidence type="ECO:0000259" key="3">
    <source>
        <dbReference type="PROSITE" id="PS50045"/>
    </source>
</evidence>
<dbReference type="SUPFAM" id="SSF46689">
    <property type="entry name" value="Homeodomain-like"/>
    <property type="match status" value="1"/>
</dbReference>
<dbReference type="InterPro" id="IPR027417">
    <property type="entry name" value="P-loop_NTPase"/>
</dbReference>
<proteinExistence type="predicted"/>
<dbReference type="Gene3D" id="1.10.8.60">
    <property type="match status" value="1"/>
</dbReference>
<dbReference type="RefSeq" id="WP_347437894.1">
    <property type="nucleotide sequence ID" value="NZ_CP089291.1"/>
</dbReference>
<dbReference type="PROSITE" id="PS50045">
    <property type="entry name" value="SIGMA54_INTERACT_4"/>
    <property type="match status" value="1"/>
</dbReference>
<dbReference type="InterPro" id="IPR030828">
    <property type="entry name" value="HTH_TyrR"/>
</dbReference>
<keyword evidence="2" id="KW-0067">ATP-binding</keyword>
<sequence length="300" mass="34685">MKSSHVFQSSVMKNLYQKAKQIAQFSSAVVLEGESGVGKKTVAEWIHQNSGRANYPLLTVNCPALSEKMIDTELMGKERGKQPSVMEQADKGTVVLHRIDELPYEFQGKMLDFIMECSKRKQVGSWTKTIDIRIIATTTFDLKQMVEEKRFRDDLYYTLHSTKVRIPPLRERREDIRPLLTFYLKQICKDLNLVKRFENETFCILMNHSYPGNVRELRGLIEGLCITTITEEICPQDLPEYLLLSQEKENTSLEAQLQVLEKQVILQTLKNETSIRKAAKKLQISHATLLRKMQKLGIQY</sequence>
<dbReference type="Pfam" id="PF00158">
    <property type="entry name" value="Sigma54_activat"/>
    <property type="match status" value="1"/>
</dbReference>
<gene>
    <name evidence="4" type="ORF">LSG31_02800</name>
</gene>
<dbReference type="CDD" id="cd00009">
    <property type="entry name" value="AAA"/>
    <property type="match status" value="1"/>
</dbReference>
<dbReference type="Gene3D" id="1.10.10.60">
    <property type="entry name" value="Homeodomain-like"/>
    <property type="match status" value="1"/>
</dbReference>
<name>A0ABY4CMH1_9BACL</name>
<dbReference type="InterPro" id="IPR002078">
    <property type="entry name" value="Sigma_54_int"/>
</dbReference>
<protein>
    <submittedName>
        <fullName evidence="4">Sigma 54-interacting transcriptional regulator</fullName>
    </submittedName>
</protein>
<organism evidence="4 5">
    <name type="scientific">Fodinisporobacter ferrooxydans</name>
    <dbReference type="NCBI Taxonomy" id="2901836"/>
    <lineage>
        <taxon>Bacteria</taxon>
        <taxon>Bacillati</taxon>
        <taxon>Bacillota</taxon>
        <taxon>Bacilli</taxon>
        <taxon>Bacillales</taxon>
        <taxon>Alicyclobacillaceae</taxon>
        <taxon>Fodinisporobacter</taxon>
    </lineage>
</organism>
<dbReference type="Pfam" id="PF25601">
    <property type="entry name" value="AAA_lid_14"/>
    <property type="match status" value="1"/>
</dbReference>
<dbReference type="InterPro" id="IPR058031">
    <property type="entry name" value="AAA_lid_NorR"/>
</dbReference>
<keyword evidence="5" id="KW-1185">Reference proteome</keyword>
<evidence type="ECO:0000313" key="5">
    <source>
        <dbReference type="Proteomes" id="UP000830167"/>
    </source>
</evidence>
<dbReference type="Gene3D" id="3.40.50.300">
    <property type="entry name" value="P-loop containing nucleotide triphosphate hydrolases"/>
    <property type="match status" value="1"/>
</dbReference>
<evidence type="ECO:0000256" key="2">
    <source>
        <dbReference type="ARBA" id="ARBA00022840"/>
    </source>
</evidence>
<keyword evidence="1" id="KW-0547">Nucleotide-binding</keyword>
<accession>A0ABY4CMH1</accession>
<feature type="domain" description="Sigma-54 factor interaction" evidence="3">
    <location>
        <begin position="5"/>
        <end position="226"/>
    </location>
</feature>
<dbReference type="Pfam" id="PF18024">
    <property type="entry name" value="HTH_50"/>
    <property type="match status" value="1"/>
</dbReference>
<dbReference type="PROSITE" id="PS00675">
    <property type="entry name" value="SIGMA54_INTERACT_1"/>
    <property type="match status" value="1"/>
</dbReference>
<dbReference type="SUPFAM" id="SSF52540">
    <property type="entry name" value="P-loop containing nucleoside triphosphate hydrolases"/>
    <property type="match status" value="1"/>
</dbReference>
<dbReference type="InterPro" id="IPR009057">
    <property type="entry name" value="Homeodomain-like_sf"/>
</dbReference>
<reference evidence="4" key="1">
    <citation type="submission" date="2021-12" db="EMBL/GenBank/DDBJ databases">
        <title>Alicyclobacillaceae gen. nov., sp. nov., isolated from chalcocite enrichment system.</title>
        <authorList>
            <person name="Jiang Z."/>
        </authorList>
    </citation>
    <scope>NUCLEOTIDE SEQUENCE</scope>
    <source>
        <strain evidence="4">MYW30-H2</strain>
    </source>
</reference>
<dbReference type="Proteomes" id="UP000830167">
    <property type="component" value="Chromosome"/>
</dbReference>
<dbReference type="PANTHER" id="PTHR32071">
    <property type="entry name" value="TRANSCRIPTIONAL REGULATORY PROTEIN"/>
    <property type="match status" value="1"/>
</dbReference>
<evidence type="ECO:0000256" key="1">
    <source>
        <dbReference type="ARBA" id="ARBA00022741"/>
    </source>
</evidence>
<dbReference type="InterPro" id="IPR025662">
    <property type="entry name" value="Sigma_54_int_dom_ATP-bd_1"/>
</dbReference>